<feature type="region of interest" description="Disordered" evidence="1">
    <location>
        <begin position="1"/>
        <end position="31"/>
    </location>
</feature>
<accession>A0ABQ8K7M6</accession>
<dbReference type="Proteomes" id="UP000814176">
    <property type="component" value="Unassembled WGS sequence"/>
</dbReference>
<dbReference type="GeneID" id="72005279"/>
<feature type="region of interest" description="Disordered" evidence="1">
    <location>
        <begin position="123"/>
        <end position="157"/>
    </location>
</feature>
<name>A0ABQ8K7M6_9APHY</name>
<evidence type="ECO:0000313" key="2">
    <source>
        <dbReference type="EMBL" id="KAH9833233.1"/>
    </source>
</evidence>
<dbReference type="EMBL" id="JADCUA010000019">
    <property type="protein sequence ID" value="KAH9833233.1"/>
    <property type="molecule type" value="Genomic_DNA"/>
</dbReference>
<evidence type="ECO:0000313" key="3">
    <source>
        <dbReference type="Proteomes" id="UP000814176"/>
    </source>
</evidence>
<keyword evidence="3" id="KW-1185">Reference proteome</keyword>
<proteinExistence type="predicted"/>
<dbReference type="RefSeq" id="XP_047775999.1">
    <property type="nucleotide sequence ID" value="XM_047924547.1"/>
</dbReference>
<reference evidence="2 3" key="1">
    <citation type="journal article" date="2021" name="Environ. Microbiol.">
        <title>Gene family expansions and transcriptome signatures uncover fungal adaptations to wood decay.</title>
        <authorList>
            <person name="Hage H."/>
            <person name="Miyauchi S."/>
            <person name="Viragh M."/>
            <person name="Drula E."/>
            <person name="Min B."/>
            <person name="Chaduli D."/>
            <person name="Navarro D."/>
            <person name="Favel A."/>
            <person name="Norest M."/>
            <person name="Lesage-Meessen L."/>
            <person name="Balint B."/>
            <person name="Merenyi Z."/>
            <person name="de Eugenio L."/>
            <person name="Morin E."/>
            <person name="Martinez A.T."/>
            <person name="Baldrian P."/>
            <person name="Stursova M."/>
            <person name="Martinez M.J."/>
            <person name="Novotny C."/>
            <person name="Magnuson J.K."/>
            <person name="Spatafora J.W."/>
            <person name="Maurice S."/>
            <person name="Pangilinan J."/>
            <person name="Andreopoulos W."/>
            <person name="LaButti K."/>
            <person name="Hundley H."/>
            <person name="Na H."/>
            <person name="Kuo A."/>
            <person name="Barry K."/>
            <person name="Lipzen A."/>
            <person name="Henrissat B."/>
            <person name="Riley R."/>
            <person name="Ahrendt S."/>
            <person name="Nagy L.G."/>
            <person name="Grigoriev I.V."/>
            <person name="Martin F."/>
            <person name="Rosso M.N."/>
        </authorList>
    </citation>
    <scope>NUCLEOTIDE SEQUENCE [LARGE SCALE GENOMIC DNA]</scope>
    <source>
        <strain evidence="2 3">CIRM-BRFM 1785</strain>
    </source>
</reference>
<organism evidence="2 3">
    <name type="scientific">Rhodofomes roseus</name>
    <dbReference type="NCBI Taxonomy" id="34475"/>
    <lineage>
        <taxon>Eukaryota</taxon>
        <taxon>Fungi</taxon>
        <taxon>Dikarya</taxon>
        <taxon>Basidiomycota</taxon>
        <taxon>Agaricomycotina</taxon>
        <taxon>Agaricomycetes</taxon>
        <taxon>Polyporales</taxon>
        <taxon>Rhodofomes</taxon>
    </lineage>
</organism>
<gene>
    <name evidence="2" type="ORF">C8Q71DRAFT_774731</name>
</gene>
<protein>
    <submittedName>
        <fullName evidence="2">Uncharacterized protein</fullName>
    </submittedName>
</protein>
<evidence type="ECO:0000256" key="1">
    <source>
        <dbReference type="SAM" id="MobiDB-lite"/>
    </source>
</evidence>
<comment type="caution">
    <text evidence="2">The sequence shown here is derived from an EMBL/GenBank/DDBJ whole genome shotgun (WGS) entry which is preliminary data.</text>
</comment>
<sequence length="157" mass="16672">MQGRGTPVSGTGRSPPKKTHSKRTEMSAEGVSRTALMCRSQVGHQFTSIASTSAGADVASVVGEGQGRAASPCQASERVLGYRLDEWKACVWAPSRCRRASCDDVSRVEGRRGNDELAAVCGRAEHSGEQGGSVQRRGRGATSTTGTSCQWETRTKR</sequence>